<gene>
    <name evidence="4" type="ORF">C7440_3343</name>
</gene>
<feature type="chain" id="PRO_5015662946" evidence="3">
    <location>
        <begin position="46"/>
        <end position="370"/>
    </location>
</feature>
<evidence type="ECO:0000313" key="5">
    <source>
        <dbReference type="Proteomes" id="UP000246145"/>
    </source>
</evidence>
<keyword evidence="1 3" id="KW-0732">Signal</keyword>
<evidence type="ECO:0000256" key="1">
    <source>
        <dbReference type="ARBA" id="ARBA00022729"/>
    </source>
</evidence>
<feature type="binding site" evidence="2">
    <location>
        <position position="267"/>
    </location>
    <ligand>
        <name>Fe cation</name>
        <dbReference type="ChEBI" id="CHEBI:24875"/>
    </ligand>
</feature>
<dbReference type="InterPro" id="IPR006311">
    <property type="entry name" value="TAT_signal"/>
</dbReference>
<evidence type="ECO:0000256" key="3">
    <source>
        <dbReference type="SAM" id="SignalP"/>
    </source>
</evidence>
<dbReference type="InterPro" id="IPR006059">
    <property type="entry name" value="SBP"/>
</dbReference>
<dbReference type="EMBL" id="QEKO01000006">
    <property type="protein sequence ID" value="PVY60839.1"/>
    <property type="molecule type" value="Genomic_DNA"/>
</dbReference>
<proteinExistence type="predicted"/>
<organism evidence="4 5">
    <name type="scientific">Pusillimonas noertemannii</name>
    <dbReference type="NCBI Taxonomy" id="305977"/>
    <lineage>
        <taxon>Bacteria</taxon>
        <taxon>Pseudomonadati</taxon>
        <taxon>Pseudomonadota</taxon>
        <taxon>Betaproteobacteria</taxon>
        <taxon>Burkholderiales</taxon>
        <taxon>Alcaligenaceae</taxon>
        <taxon>Pusillimonas</taxon>
    </lineage>
</organism>
<reference evidence="4 5" key="1">
    <citation type="submission" date="2018-04" db="EMBL/GenBank/DDBJ databases">
        <title>Genomic Encyclopedia of Type Strains, Phase IV (KMG-IV): sequencing the most valuable type-strain genomes for metagenomic binning, comparative biology and taxonomic classification.</title>
        <authorList>
            <person name="Goeker M."/>
        </authorList>
    </citation>
    <scope>NUCLEOTIDE SEQUENCE [LARGE SCALE GENOMIC DNA]</scope>
    <source>
        <strain evidence="4 5">DSM 10065</strain>
    </source>
</reference>
<dbReference type="GO" id="GO:0046872">
    <property type="term" value="F:metal ion binding"/>
    <property type="evidence" value="ECO:0007669"/>
    <property type="project" value="UniProtKB-KW"/>
</dbReference>
<name>A0A2U1CIL2_9BURK</name>
<accession>A0A2U1CIL2</accession>
<keyword evidence="5" id="KW-1185">Reference proteome</keyword>
<feature type="signal peptide" evidence="3">
    <location>
        <begin position="1"/>
        <end position="45"/>
    </location>
</feature>
<dbReference type="PIRSF" id="PIRSF002825">
    <property type="entry name" value="CfbpA"/>
    <property type="match status" value="1"/>
</dbReference>
<dbReference type="InterPro" id="IPR026045">
    <property type="entry name" value="Ferric-bd"/>
</dbReference>
<dbReference type="STRING" id="1231391.GCA_000308195_03118"/>
<evidence type="ECO:0000313" key="4">
    <source>
        <dbReference type="EMBL" id="PVY60839.1"/>
    </source>
</evidence>
<dbReference type="AlphaFoldDB" id="A0A2U1CIL2"/>
<dbReference type="SUPFAM" id="SSF53850">
    <property type="entry name" value="Periplasmic binding protein-like II"/>
    <property type="match status" value="1"/>
</dbReference>
<dbReference type="Pfam" id="PF13416">
    <property type="entry name" value="SBP_bac_8"/>
    <property type="match status" value="1"/>
</dbReference>
<dbReference type="Gene3D" id="3.40.190.10">
    <property type="entry name" value="Periplasmic binding protein-like II"/>
    <property type="match status" value="2"/>
</dbReference>
<keyword evidence="2" id="KW-0408">Iron</keyword>
<evidence type="ECO:0000256" key="2">
    <source>
        <dbReference type="PIRSR" id="PIRSR002825-1"/>
    </source>
</evidence>
<dbReference type="PANTHER" id="PTHR30006">
    <property type="entry name" value="THIAMINE-BINDING PERIPLASMIC PROTEIN-RELATED"/>
    <property type="match status" value="1"/>
</dbReference>
<keyword evidence="2" id="KW-0479">Metal-binding</keyword>
<dbReference type="Proteomes" id="UP000246145">
    <property type="component" value="Unassembled WGS sequence"/>
</dbReference>
<comment type="caution">
    <text evidence="4">The sequence shown here is derived from an EMBL/GenBank/DDBJ whole genome shotgun (WGS) entry which is preliminary data.</text>
</comment>
<protein>
    <submittedName>
        <fullName evidence="4">Iron(III) transport system substrate-binding protein</fullName>
    </submittedName>
</protein>
<sequence>MIMKSTPLTYSRPAAGAGRRHALKALSASLLLGTALSMGAGGAWAQESPQAAIAGHTGPDREQFLAKGAKEEGQLMIYTSAPVDDMAALAKAFEEKYGVKVRMWRAGSEKVLQRTVTEGHAGRFDVDIVETNGPELEALHREGLLQEVKSPYLADLIPEAILPHKEWISTRLNIFAAAYNTNLIKKEDVPGSYEELLDPKWKGKLGIEAEDADWFAGVVKNMGEEKGLQLFRDIVEKNGISVRKGHTLLTNLVASGEVPMALTVYNYKAEQLKNKGAPLEWFTFNPAIARPNGVAMTKKAPHPHAAALFFDFMLSDAQEILLKRDFVPTSTKVETNLNKMPIKFVDPSVILDENQKWTGLYEEIFTRQSK</sequence>
<dbReference type="PROSITE" id="PS51318">
    <property type="entry name" value="TAT"/>
    <property type="match status" value="1"/>
</dbReference>